<dbReference type="AlphaFoldDB" id="A0A0F8X1C2"/>
<accession>A0A0F8X1C2</accession>
<gene>
    <name evidence="1" type="ORF">LCGC14_3000080</name>
</gene>
<comment type="caution">
    <text evidence="1">The sequence shown here is derived from an EMBL/GenBank/DDBJ whole genome shotgun (WGS) entry which is preliminary data.</text>
</comment>
<evidence type="ECO:0000313" key="1">
    <source>
        <dbReference type="EMBL" id="KKK62862.1"/>
    </source>
</evidence>
<feature type="non-terminal residue" evidence="1">
    <location>
        <position position="130"/>
    </location>
</feature>
<name>A0A0F8X1C2_9ZZZZ</name>
<reference evidence="1" key="1">
    <citation type="journal article" date="2015" name="Nature">
        <title>Complex archaea that bridge the gap between prokaryotes and eukaryotes.</title>
        <authorList>
            <person name="Spang A."/>
            <person name="Saw J.H."/>
            <person name="Jorgensen S.L."/>
            <person name="Zaremba-Niedzwiedzka K."/>
            <person name="Martijn J."/>
            <person name="Lind A.E."/>
            <person name="van Eijk R."/>
            <person name="Schleper C."/>
            <person name="Guy L."/>
            <person name="Ettema T.J."/>
        </authorList>
    </citation>
    <scope>NUCLEOTIDE SEQUENCE</scope>
</reference>
<dbReference type="EMBL" id="LAZR01061793">
    <property type="protein sequence ID" value="KKK62862.1"/>
    <property type="molecule type" value="Genomic_DNA"/>
</dbReference>
<organism evidence="1">
    <name type="scientific">marine sediment metagenome</name>
    <dbReference type="NCBI Taxonomy" id="412755"/>
    <lineage>
        <taxon>unclassified sequences</taxon>
        <taxon>metagenomes</taxon>
        <taxon>ecological metagenomes</taxon>
    </lineage>
</organism>
<proteinExistence type="predicted"/>
<sequence>MRTLFLSLIVSIPILFSQCGQKEDPHELYSQADSMLGLTMHLQSRIGSPGIKRLHDFEDEIILDLAVLSLLPEEDTTLAKYLELHNGLAAIFCLNDALIFSRLLVCSAKAIAFLTYSAGVAAVKISRPML</sequence>
<protein>
    <submittedName>
        <fullName evidence="1">Uncharacterized protein</fullName>
    </submittedName>
</protein>